<name>A0A7I4ED93_PHYPA</name>
<reference evidence="3" key="3">
    <citation type="submission" date="2020-12" db="UniProtKB">
        <authorList>
            <consortium name="EnsemblPlants"/>
        </authorList>
    </citation>
    <scope>IDENTIFICATION</scope>
</reference>
<dbReference type="InterPro" id="IPR011333">
    <property type="entry name" value="SKP1/BTB/POZ_sf"/>
</dbReference>
<dbReference type="PANTHER" id="PTHR14136">
    <property type="entry name" value="BTB_POZ DOMAIN-CONTAINING PROTEIN KCTD9"/>
    <property type="match status" value="1"/>
</dbReference>
<dbReference type="Pfam" id="PF02214">
    <property type="entry name" value="BTB_2"/>
    <property type="match status" value="1"/>
</dbReference>
<reference evidence="3 4" key="1">
    <citation type="journal article" date="2008" name="Science">
        <title>The Physcomitrella genome reveals evolutionary insights into the conquest of land by plants.</title>
        <authorList>
            <person name="Rensing S."/>
            <person name="Lang D."/>
            <person name="Zimmer A."/>
            <person name="Terry A."/>
            <person name="Salamov A."/>
            <person name="Shapiro H."/>
            <person name="Nishiyama T."/>
            <person name="Perroud P.-F."/>
            <person name="Lindquist E."/>
            <person name="Kamisugi Y."/>
            <person name="Tanahashi T."/>
            <person name="Sakakibara K."/>
            <person name="Fujita T."/>
            <person name="Oishi K."/>
            <person name="Shin-I T."/>
            <person name="Kuroki Y."/>
            <person name="Toyoda A."/>
            <person name="Suzuki Y."/>
            <person name="Hashimoto A."/>
            <person name="Yamaguchi K."/>
            <person name="Sugano A."/>
            <person name="Kohara Y."/>
            <person name="Fujiyama A."/>
            <person name="Anterola A."/>
            <person name="Aoki S."/>
            <person name="Ashton N."/>
            <person name="Barbazuk W.B."/>
            <person name="Barker E."/>
            <person name="Bennetzen J."/>
            <person name="Bezanilla M."/>
            <person name="Blankenship R."/>
            <person name="Cho S.H."/>
            <person name="Dutcher S."/>
            <person name="Estelle M."/>
            <person name="Fawcett J.A."/>
            <person name="Gundlach H."/>
            <person name="Hanada K."/>
            <person name="Heyl A."/>
            <person name="Hicks K.A."/>
            <person name="Hugh J."/>
            <person name="Lohr M."/>
            <person name="Mayer K."/>
            <person name="Melkozernov A."/>
            <person name="Murata T."/>
            <person name="Nelson D."/>
            <person name="Pils B."/>
            <person name="Prigge M."/>
            <person name="Reiss B."/>
            <person name="Renner T."/>
            <person name="Rombauts S."/>
            <person name="Rushton P."/>
            <person name="Sanderfoot A."/>
            <person name="Schween G."/>
            <person name="Shiu S.-H."/>
            <person name="Stueber K."/>
            <person name="Theodoulou F.L."/>
            <person name="Tu H."/>
            <person name="Van de Peer Y."/>
            <person name="Verrier P.J."/>
            <person name="Waters E."/>
            <person name="Wood A."/>
            <person name="Yang L."/>
            <person name="Cove D."/>
            <person name="Cuming A."/>
            <person name="Hasebe M."/>
            <person name="Lucas S."/>
            <person name="Mishler D.B."/>
            <person name="Reski R."/>
            <person name="Grigoriev I."/>
            <person name="Quatrano R.S."/>
            <person name="Boore J.L."/>
        </authorList>
    </citation>
    <scope>NUCLEOTIDE SEQUENCE [LARGE SCALE GENOMIC DNA]</scope>
    <source>
        <strain evidence="3 4">cv. Gransden 2004</strain>
    </source>
</reference>
<dbReference type="EnsemblPlants" id="Pp3c8_19020V3.2">
    <property type="protein sequence ID" value="Pp3c8_19020V3.2"/>
    <property type="gene ID" value="Pp3c8_19020"/>
</dbReference>
<dbReference type="InterPro" id="IPR003131">
    <property type="entry name" value="T1-type_BTB"/>
</dbReference>
<reference evidence="3 4" key="2">
    <citation type="journal article" date="2018" name="Plant J.">
        <title>The Physcomitrella patens chromosome-scale assembly reveals moss genome structure and evolution.</title>
        <authorList>
            <person name="Lang D."/>
            <person name="Ullrich K.K."/>
            <person name="Murat F."/>
            <person name="Fuchs J."/>
            <person name="Jenkins J."/>
            <person name="Haas F.B."/>
            <person name="Piednoel M."/>
            <person name="Gundlach H."/>
            <person name="Van Bel M."/>
            <person name="Meyberg R."/>
            <person name="Vives C."/>
            <person name="Morata J."/>
            <person name="Symeonidi A."/>
            <person name="Hiss M."/>
            <person name="Muchero W."/>
            <person name="Kamisugi Y."/>
            <person name="Saleh O."/>
            <person name="Blanc G."/>
            <person name="Decker E.L."/>
            <person name="van Gessel N."/>
            <person name="Grimwood J."/>
            <person name="Hayes R.D."/>
            <person name="Graham S.W."/>
            <person name="Gunter L.E."/>
            <person name="McDaniel S.F."/>
            <person name="Hoernstein S.N.W."/>
            <person name="Larsson A."/>
            <person name="Li F.W."/>
            <person name="Perroud P.F."/>
            <person name="Phillips J."/>
            <person name="Ranjan P."/>
            <person name="Rokshar D.S."/>
            <person name="Rothfels C.J."/>
            <person name="Schneider L."/>
            <person name="Shu S."/>
            <person name="Stevenson D.W."/>
            <person name="Thummler F."/>
            <person name="Tillich M."/>
            <person name="Villarreal Aguilar J.C."/>
            <person name="Widiez T."/>
            <person name="Wong G.K."/>
            <person name="Wymore A."/>
            <person name="Zhang Y."/>
            <person name="Zimmer A.D."/>
            <person name="Quatrano R.S."/>
            <person name="Mayer K.F.X."/>
            <person name="Goodstein D."/>
            <person name="Casacuberta J.M."/>
            <person name="Vandepoele K."/>
            <person name="Reski R."/>
            <person name="Cuming A.C."/>
            <person name="Tuskan G.A."/>
            <person name="Maumus F."/>
            <person name="Salse J."/>
            <person name="Schmutz J."/>
            <person name="Rensing S.A."/>
        </authorList>
    </citation>
    <scope>NUCLEOTIDE SEQUENCE [LARGE SCALE GENOMIC DNA]</scope>
    <source>
        <strain evidence="3 4">cv. Gransden 2004</strain>
    </source>
</reference>
<keyword evidence="4" id="KW-1185">Reference proteome</keyword>
<dbReference type="AlphaFoldDB" id="A0A7I4ED93"/>
<dbReference type="Gene3D" id="2.160.20.80">
    <property type="entry name" value="E3 ubiquitin-protein ligase SopA"/>
    <property type="match status" value="1"/>
</dbReference>
<dbReference type="EMBL" id="ABEU02000008">
    <property type="status" value="NOT_ANNOTATED_CDS"/>
    <property type="molecule type" value="Genomic_DNA"/>
</dbReference>
<dbReference type="GO" id="GO:0051260">
    <property type="term" value="P:protein homooligomerization"/>
    <property type="evidence" value="ECO:0007669"/>
    <property type="project" value="InterPro"/>
</dbReference>
<evidence type="ECO:0000256" key="1">
    <source>
        <dbReference type="ARBA" id="ARBA00004906"/>
    </source>
</evidence>
<evidence type="ECO:0000259" key="2">
    <source>
        <dbReference type="Pfam" id="PF02214"/>
    </source>
</evidence>
<organism evidence="3 4">
    <name type="scientific">Physcomitrium patens</name>
    <name type="common">Spreading-leaved earth moss</name>
    <name type="synonym">Physcomitrella patens</name>
    <dbReference type="NCBI Taxonomy" id="3218"/>
    <lineage>
        <taxon>Eukaryota</taxon>
        <taxon>Viridiplantae</taxon>
        <taxon>Streptophyta</taxon>
        <taxon>Embryophyta</taxon>
        <taxon>Bryophyta</taxon>
        <taxon>Bryophytina</taxon>
        <taxon>Bryopsida</taxon>
        <taxon>Funariidae</taxon>
        <taxon>Funariales</taxon>
        <taxon>Funariaceae</taxon>
        <taxon>Physcomitrium</taxon>
    </lineage>
</organism>
<dbReference type="SUPFAM" id="SSF141571">
    <property type="entry name" value="Pentapeptide repeat-like"/>
    <property type="match status" value="1"/>
</dbReference>
<dbReference type="InParanoid" id="A0A7I4ED93"/>
<sequence>MASKHQEKRKTQNYKTREVFVDWDGIHFIHFLNWLHDGTIISELEMPIYHELLQEAKYYKLPHLVGAIDSYLTKKHEDNSKMRRFILLTRLFFPSEEMIEAVLDSKHSKNAKFDKIHLENASFRKTNLCCMTFDGTNLSKPNMLRIWLVRALFRNANLTKANLSHVNLYDKYGYWNGGVAILTQARFIQANFF</sequence>
<dbReference type="InterPro" id="IPR051082">
    <property type="entry name" value="Pentapeptide-BTB/POZ_domain"/>
</dbReference>
<evidence type="ECO:0000313" key="4">
    <source>
        <dbReference type="Proteomes" id="UP000006727"/>
    </source>
</evidence>
<comment type="pathway">
    <text evidence="1">Protein modification; protein ubiquitination.</text>
</comment>
<proteinExistence type="predicted"/>
<evidence type="ECO:0000313" key="3">
    <source>
        <dbReference type="EnsemblPlants" id="Pp3c8_19020V3.2"/>
    </source>
</evidence>
<dbReference type="Gramene" id="Pp3c8_19020V3.2">
    <property type="protein sequence ID" value="Pp3c8_19020V3.2"/>
    <property type="gene ID" value="Pp3c8_19020"/>
</dbReference>
<dbReference type="Proteomes" id="UP000006727">
    <property type="component" value="Chromosome 8"/>
</dbReference>
<dbReference type="SUPFAM" id="SSF54695">
    <property type="entry name" value="POZ domain"/>
    <property type="match status" value="1"/>
</dbReference>
<dbReference type="Gene3D" id="3.30.710.10">
    <property type="entry name" value="Potassium Channel Kv1.1, Chain A"/>
    <property type="match status" value="1"/>
</dbReference>
<accession>A0A7I4ED93</accession>
<dbReference type="PANTHER" id="PTHR14136:SF17">
    <property type="entry name" value="BTB_POZ DOMAIN-CONTAINING PROTEIN KCTD9"/>
    <property type="match status" value="1"/>
</dbReference>
<dbReference type="InterPro" id="IPR001646">
    <property type="entry name" value="5peptide_repeat"/>
</dbReference>
<protein>
    <recommendedName>
        <fullName evidence="2">Potassium channel tetramerisation-type BTB domain-containing protein</fullName>
    </recommendedName>
</protein>
<feature type="domain" description="Potassium channel tetramerisation-type BTB" evidence="2">
    <location>
        <begin position="9"/>
        <end position="64"/>
    </location>
</feature>
<dbReference type="Pfam" id="PF00805">
    <property type="entry name" value="Pentapeptide"/>
    <property type="match status" value="2"/>
</dbReference>